<dbReference type="AlphaFoldDB" id="A0A9D4R8Y9"/>
<evidence type="ECO:0000313" key="2">
    <source>
        <dbReference type="Proteomes" id="UP000828390"/>
    </source>
</evidence>
<organism evidence="1 2">
    <name type="scientific">Dreissena polymorpha</name>
    <name type="common">Zebra mussel</name>
    <name type="synonym">Mytilus polymorpha</name>
    <dbReference type="NCBI Taxonomy" id="45954"/>
    <lineage>
        <taxon>Eukaryota</taxon>
        <taxon>Metazoa</taxon>
        <taxon>Spiralia</taxon>
        <taxon>Lophotrochozoa</taxon>
        <taxon>Mollusca</taxon>
        <taxon>Bivalvia</taxon>
        <taxon>Autobranchia</taxon>
        <taxon>Heteroconchia</taxon>
        <taxon>Euheterodonta</taxon>
        <taxon>Imparidentia</taxon>
        <taxon>Neoheterodontei</taxon>
        <taxon>Myida</taxon>
        <taxon>Dreissenoidea</taxon>
        <taxon>Dreissenidae</taxon>
        <taxon>Dreissena</taxon>
    </lineage>
</organism>
<protein>
    <submittedName>
        <fullName evidence="1">Uncharacterized protein</fullName>
    </submittedName>
</protein>
<sequence length="218" mass="24978">METPDVGSRATARTRGQWYLSRRNHRYQVTIKISLLQTWSVIIGNNNCYRTNTLLSAVLLACVVSSFPHSSTEWATKESNNQNTTRINSSRVLSSMFHDRFELSTGVYDIERGTDLHVDAKDRTKRSSECRGLRTRALCPWRYETMVDRTYVPSRLRIVKCESSMIQIPNSIIQCEEVYTLQHVRLHDCVGDEDSCERDIQIPVGCVAARPCVLPAYE</sequence>
<evidence type="ECO:0000313" key="1">
    <source>
        <dbReference type="EMBL" id="KAH3857625.1"/>
    </source>
</evidence>
<dbReference type="SUPFAM" id="SSF57501">
    <property type="entry name" value="Cystine-knot cytokines"/>
    <property type="match status" value="1"/>
</dbReference>
<dbReference type="InterPro" id="IPR029034">
    <property type="entry name" value="Cystine-knot_cytokine"/>
</dbReference>
<reference evidence="1" key="1">
    <citation type="journal article" date="2019" name="bioRxiv">
        <title>The Genome of the Zebra Mussel, Dreissena polymorpha: A Resource for Invasive Species Research.</title>
        <authorList>
            <person name="McCartney M.A."/>
            <person name="Auch B."/>
            <person name="Kono T."/>
            <person name="Mallez S."/>
            <person name="Zhang Y."/>
            <person name="Obille A."/>
            <person name="Becker A."/>
            <person name="Abrahante J.E."/>
            <person name="Garbe J."/>
            <person name="Badalamenti J.P."/>
            <person name="Herman A."/>
            <person name="Mangelson H."/>
            <person name="Liachko I."/>
            <person name="Sullivan S."/>
            <person name="Sone E.D."/>
            <person name="Koren S."/>
            <person name="Silverstein K.A.T."/>
            <person name="Beckman K.B."/>
            <person name="Gohl D.M."/>
        </authorList>
    </citation>
    <scope>NUCLEOTIDE SEQUENCE</scope>
    <source>
        <strain evidence="1">Duluth1</strain>
        <tissue evidence="1">Whole animal</tissue>
    </source>
</reference>
<name>A0A9D4R8Y9_DREPO</name>
<proteinExistence type="predicted"/>
<comment type="caution">
    <text evidence="1">The sequence shown here is derived from an EMBL/GenBank/DDBJ whole genome shotgun (WGS) entry which is preliminary data.</text>
</comment>
<dbReference type="EMBL" id="JAIWYP010000003">
    <property type="protein sequence ID" value="KAH3857625.1"/>
    <property type="molecule type" value="Genomic_DNA"/>
</dbReference>
<keyword evidence="2" id="KW-1185">Reference proteome</keyword>
<accession>A0A9D4R8Y9</accession>
<gene>
    <name evidence="1" type="ORF">DPMN_100236</name>
</gene>
<dbReference type="Proteomes" id="UP000828390">
    <property type="component" value="Unassembled WGS sequence"/>
</dbReference>
<dbReference type="Gene3D" id="2.10.90.10">
    <property type="entry name" value="Cystine-knot cytokines"/>
    <property type="match status" value="1"/>
</dbReference>
<reference evidence="1" key="2">
    <citation type="submission" date="2020-11" db="EMBL/GenBank/DDBJ databases">
        <authorList>
            <person name="McCartney M.A."/>
            <person name="Auch B."/>
            <person name="Kono T."/>
            <person name="Mallez S."/>
            <person name="Becker A."/>
            <person name="Gohl D.M."/>
            <person name="Silverstein K.A.T."/>
            <person name="Koren S."/>
            <person name="Bechman K.B."/>
            <person name="Herman A."/>
            <person name="Abrahante J.E."/>
            <person name="Garbe J."/>
        </authorList>
    </citation>
    <scope>NUCLEOTIDE SEQUENCE</scope>
    <source>
        <strain evidence="1">Duluth1</strain>
        <tissue evidence="1">Whole animal</tissue>
    </source>
</reference>